<dbReference type="PANTHER" id="PTHR43355">
    <property type="entry name" value="FLAVIN REDUCTASE (NADPH)"/>
    <property type="match status" value="1"/>
</dbReference>
<dbReference type="GO" id="GO:0004074">
    <property type="term" value="F:biliverdin reductase [NAD(P)H] activity"/>
    <property type="evidence" value="ECO:0007669"/>
    <property type="project" value="TreeGrafter"/>
</dbReference>
<evidence type="ECO:0000259" key="1">
    <source>
        <dbReference type="Pfam" id="PF13460"/>
    </source>
</evidence>
<organism evidence="2">
    <name type="scientific">Callorhinchus milii</name>
    <name type="common">Ghost shark</name>
    <dbReference type="NCBI Taxonomy" id="7868"/>
    <lineage>
        <taxon>Eukaryota</taxon>
        <taxon>Metazoa</taxon>
        <taxon>Chordata</taxon>
        <taxon>Craniata</taxon>
        <taxon>Vertebrata</taxon>
        <taxon>Chondrichthyes</taxon>
        <taxon>Holocephali</taxon>
        <taxon>Chimaeriformes</taxon>
        <taxon>Callorhinchidae</taxon>
        <taxon>Callorhinchus</taxon>
    </lineage>
</organism>
<protein>
    <submittedName>
        <fullName evidence="2">Flavin reductase-like protein</fullName>
    </submittedName>
</protein>
<dbReference type="Pfam" id="PF13460">
    <property type="entry name" value="NAD_binding_10"/>
    <property type="match status" value="1"/>
</dbReference>
<dbReference type="PANTHER" id="PTHR43355:SF2">
    <property type="entry name" value="FLAVIN REDUCTASE (NADPH)"/>
    <property type="match status" value="1"/>
</dbReference>
<reference evidence="2" key="1">
    <citation type="journal article" date="2014" name="Nature">
        <title>Elephant shark genome provides unique insights into gnathostome evolution.</title>
        <authorList>
            <consortium name="International Elephant Shark Genome Sequencing Consortium"/>
            <person name="Venkatesh B."/>
            <person name="Lee A.P."/>
            <person name="Ravi V."/>
            <person name="Maurya A.K."/>
            <person name="Lian M.M."/>
            <person name="Swann J.B."/>
            <person name="Ohta Y."/>
            <person name="Flajnik M.F."/>
            <person name="Sutoh Y."/>
            <person name="Kasahara M."/>
            <person name="Hoon S."/>
            <person name="Gangu V."/>
            <person name="Roy S.W."/>
            <person name="Irimia M."/>
            <person name="Korzh V."/>
            <person name="Kondrychyn I."/>
            <person name="Lim Z.W."/>
            <person name="Tay B.H."/>
            <person name="Tohari S."/>
            <person name="Kong K.W."/>
            <person name="Ho S."/>
            <person name="Lorente-Galdos B."/>
            <person name="Quilez J."/>
            <person name="Marques-Bonet T."/>
            <person name="Raney B.J."/>
            <person name="Ingham P.W."/>
            <person name="Tay A."/>
            <person name="Hillier L.W."/>
            <person name="Minx P."/>
            <person name="Boehm T."/>
            <person name="Wilson R.K."/>
            <person name="Brenner S."/>
            <person name="Warren W.C."/>
        </authorList>
    </citation>
    <scope>NUCLEOTIDE SEQUENCE</scope>
    <source>
        <tissue evidence="2">Heart</tissue>
    </source>
</reference>
<dbReference type="CDD" id="cd05244">
    <property type="entry name" value="BVR-B_like_SDR_a"/>
    <property type="match status" value="1"/>
</dbReference>
<dbReference type="InterPro" id="IPR016040">
    <property type="entry name" value="NAD(P)-bd_dom"/>
</dbReference>
<name>V9LCH4_CALMI</name>
<dbReference type="InterPro" id="IPR036291">
    <property type="entry name" value="NAD(P)-bd_dom_sf"/>
</dbReference>
<dbReference type="GO" id="GO:0042602">
    <property type="term" value="F:riboflavin reductase (NADPH) activity"/>
    <property type="evidence" value="ECO:0007669"/>
    <property type="project" value="TreeGrafter"/>
</dbReference>
<feature type="domain" description="NAD(P)-binding" evidence="1">
    <location>
        <begin position="10"/>
        <end position="189"/>
    </location>
</feature>
<dbReference type="AlphaFoldDB" id="V9LCH4"/>
<dbReference type="InterPro" id="IPR051606">
    <property type="entry name" value="Polyketide_Oxido-like"/>
</dbReference>
<evidence type="ECO:0000313" key="2">
    <source>
        <dbReference type="EMBL" id="AFP10098.1"/>
    </source>
</evidence>
<proteinExistence type="evidence at transcript level"/>
<dbReference type="EMBL" id="JW877581">
    <property type="protein sequence ID" value="AFP10098.1"/>
    <property type="molecule type" value="mRNA"/>
</dbReference>
<accession>V9LCH4</accession>
<dbReference type="Gene3D" id="3.40.50.720">
    <property type="entry name" value="NAD(P)-binding Rossmann-like Domain"/>
    <property type="match status" value="1"/>
</dbReference>
<dbReference type="SUPFAM" id="SSF51735">
    <property type="entry name" value="NAD(P)-binding Rossmann-fold domains"/>
    <property type="match status" value="1"/>
</dbReference>
<sequence>MSTKKVVIFGGTGMTGLALLPQAIAAGYAVTVLVRDPARLPSEYHQVHVVTGDVLNPEDVRKAVEGQDAVIIVLGTRNDLSPTTMMSEGTKNIVQAMRAHGVRKVAGCMSTFLFWEAEKIPARIVEVNNDHSRMYEVLKESGLDYVAVLPPHIDDHQPLTGTYTVTVDGMGGRVISKHDLAHFFLRCLTTSEYDGKRVSVSGSYPAH</sequence>